<protein>
    <submittedName>
        <fullName evidence="1">Uncharacterized protein</fullName>
    </submittedName>
</protein>
<reference evidence="1 2" key="1">
    <citation type="submission" date="2019-03" db="EMBL/GenBank/DDBJ databases">
        <title>Genomics of glacier-inhabiting Cryobacterium strains.</title>
        <authorList>
            <person name="Liu Q."/>
            <person name="Xin Y.-H."/>
        </authorList>
    </citation>
    <scope>NUCLEOTIDE SEQUENCE [LARGE SCALE GENOMIC DNA]</scope>
    <source>
        <strain evidence="1 2">Sr47</strain>
    </source>
</reference>
<gene>
    <name evidence="1" type="ORF">E3O23_11275</name>
</gene>
<dbReference type="EMBL" id="SOEZ01000054">
    <property type="protein sequence ID" value="TFB49955.1"/>
    <property type="molecule type" value="Genomic_DNA"/>
</dbReference>
<sequence>MTWWFPIGLAGFVLLGYLANRLGWIDLSNKNKRPGGGGSILGIGDEIFAPARHEAAIELDRQSVLPAPAPVAGDPAADKVYDGRITIELK</sequence>
<dbReference type="OrthoDB" id="4981285at2"/>
<proteinExistence type="predicted"/>
<dbReference type="RefSeq" id="WP_134491041.1">
    <property type="nucleotide sequence ID" value="NZ_SOEZ01000054.1"/>
</dbReference>
<keyword evidence="2" id="KW-1185">Reference proteome</keyword>
<organism evidence="1 2">
    <name type="scientific">Cryobacterium tagatosivorans</name>
    <dbReference type="NCBI Taxonomy" id="1259199"/>
    <lineage>
        <taxon>Bacteria</taxon>
        <taxon>Bacillati</taxon>
        <taxon>Actinomycetota</taxon>
        <taxon>Actinomycetes</taxon>
        <taxon>Micrococcales</taxon>
        <taxon>Microbacteriaceae</taxon>
        <taxon>Cryobacterium</taxon>
    </lineage>
</organism>
<accession>A0A4R8UFI5</accession>
<comment type="caution">
    <text evidence="1">The sequence shown here is derived from an EMBL/GenBank/DDBJ whole genome shotgun (WGS) entry which is preliminary data.</text>
</comment>
<dbReference type="Proteomes" id="UP000297866">
    <property type="component" value="Unassembled WGS sequence"/>
</dbReference>
<evidence type="ECO:0000313" key="2">
    <source>
        <dbReference type="Proteomes" id="UP000297866"/>
    </source>
</evidence>
<evidence type="ECO:0000313" key="1">
    <source>
        <dbReference type="EMBL" id="TFB49955.1"/>
    </source>
</evidence>
<name>A0A4R8UFI5_9MICO</name>
<dbReference type="AlphaFoldDB" id="A0A4R8UFI5"/>